<dbReference type="RefSeq" id="XP_013391806.1">
    <property type="nucleotide sequence ID" value="XM_013536352.1"/>
</dbReference>
<dbReference type="AlphaFoldDB" id="A0A1S3I1V0"/>
<feature type="transmembrane region" description="Helical" evidence="9">
    <location>
        <begin position="291"/>
        <end position="309"/>
    </location>
</feature>
<proteinExistence type="inferred from homology"/>
<feature type="compositionally biased region" description="Basic and acidic residues" evidence="8">
    <location>
        <begin position="324"/>
        <end position="351"/>
    </location>
</feature>
<evidence type="ECO:0000256" key="7">
    <source>
        <dbReference type="ARBA" id="ARBA00037727"/>
    </source>
</evidence>
<feature type="region of interest" description="Disordered" evidence="8">
    <location>
        <begin position="320"/>
        <end position="378"/>
    </location>
</feature>
<comment type="function">
    <text evidence="7">Putative solute transporter.</text>
</comment>
<feature type="transmembrane region" description="Helical" evidence="9">
    <location>
        <begin position="111"/>
        <end position="130"/>
    </location>
</feature>
<comment type="similarity">
    <text evidence="2">Belongs to the SLC35F solute transporter family.</text>
</comment>
<keyword evidence="5 9" id="KW-1133">Transmembrane helix</keyword>
<dbReference type="GeneID" id="106159901"/>
<evidence type="ECO:0000256" key="2">
    <source>
        <dbReference type="ARBA" id="ARBA00007863"/>
    </source>
</evidence>
<dbReference type="GO" id="GO:0022857">
    <property type="term" value="F:transmembrane transporter activity"/>
    <property type="evidence" value="ECO:0007669"/>
    <property type="project" value="InterPro"/>
</dbReference>
<accession>A0A1S3I1V0</accession>
<dbReference type="InterPro" id="IPR009262">
    <property type="entry name" value="SLC35_F1/F2/F6"/>
</dbReference>
<feature type="transmembrane region" description="Helical" evidence="9">
    <location>
        <begin position="22"/>
        <end position="41"/>
    </location>
</feature>
<feature type="transmembrane region" description="Helical" evidence="9">
    <location>
        <begin position="266"/>
        <end position="284"/>
    </location>
</feature>
<evidence type="ECO:0000256" key="9">
    <source>
        <dbReference type="SAM" id="Phobius"/>
    </source>
</evidence>
<keyword evidence="4 9" id="KW-0812">Transmembrane</keyword>
<evidence type="ECO:0000256" key="8">
    <source>
        <dbReference type="SAM" id="MobiDB-lite"/>
    </source>
</evidence>
<evidence type="ECO:0000256" key="1">
    <source>
        <dbReference type="ARBA" id="ARBA00004141"/>
    </source>
</evidence>
<dbReference type="PANTHER" id="PTHR14233:SF4">
    <property type="entry name" value="SOLUTE CARRIER FAMILY 35 MEMBER F2"/>
    <property type="match status" value="1"/>
</dbReference>
<feature type="transmembrane region" description="Helical" evidence="9">
    <location>
        <begin position="47"/>
        <end position="64"/>
    </location>
</feature>
<feature type="transmembrane region" description="Helical" evidence="9">
    <location>
        <begin position="202"/>
        <end position="221"/>
    </location>
</feature>
<comment type="subcellular location">
    <subcellularLocation>
        <location evidence="1">Membrane</location>
        <topology evidence="1">Multi-pass membrane protein</topology>
    </subcellularLocation>
</comment>
<dbReference type="InterPro" id="IPR052221">
    <property type="entry name" value="SLC35F_Transporter"/>
</dbReference>
<evidence type="ECO:0000313" key="10">
    <source>
        <dbReference type="Proteomes" id="UP000085678"/>
    </source>
</evidence>
<organism evidence="10 11">
    <name type="scientific">Lingula anatina</name>
    <name type="common">Brachiopod</name>
    <name type="synonym">Lingula unguis</name>
    <dbReference type="NCBI Taxonomy" id="7574"/>
    <lineage>
        <taxon>Eukaryota</taxon>
        <taxon>Metazoa</taxon>
        <taxon>Spiralia</taxon>
        <taxon>Lophotrochozoa</taxon>
        <taxon>Brachiopoda</taxon>
        <taxon>Linguliformea</taxon>
        <taxon>Lingulata</taxon>
        <taxon>Lingulida</taxon>
        <taxon>Linguloidea</taxon>
        <taxon>Lingulidae</taxon>
        <taxon>Lingula</taxon>
    </lineage>
</organism>
<dbReference type="STRING" id="7574.A0A1S3I1V0"/>
<sequence>MPQPQQATSLASVGKAVALGQWLSLLLCGMAVCSGGLQQWYHTQAPTAQSFVGYCLLGGIYGSILASRKEHQNICSVLRSRGWKYFLVAVADVEANYLIISAYRYTTVNSVQLLNGFSVPVVMLLSWTVLKVRFQATHICGVLLCIAGGGGLVAVDSFANPSQDTAPRQWQGDIMTIGGAALYGVSNVAQEVTVRSHGMVEFLGMIGLFGSFINGVQFAILEHHEVRGIDFSSYHIDLLLVSFVLCQFALYSSMPVVIKYTSATSVNLSILSTNFYVLLFGLLLFKYQFHVLYFVAFAVIVVGLIIYSVRPTATSFETCENEETADRRTTTKQTEEKEKLLDKQVLGDERTQQGVSNPESSNPESIQGEAEGALCGGR</sequence>
<feature type="transmembrane region" description="Helical" evidence="9">
    <location>
        <begin position="233"/>
        <end position="254"/>
    </location>
</feature>
<evidence type="ECO:0000256" key="3">
    <source>
        <dbReference type="ARBA" id="ARBA00022448"/>
    </source>
</evidence>
<feature type="compositionally biased region" description="Polar residues" evidence="8">
    <location>
        <begin position="352"/>
        <end position="365"/>
    </location>
</feature>
<dbReference type="SUPFAM" id="SSF103481">
    <property type="entry name" value="Multidrug resistance efflux transporter EmrE"/>
    <property type="match status" value="2"/>
</dbReference>
<dbReference type="GO" id="GO:0016020">
    <property type="term" value="C:membrane"/>
    <property type="evidence" value="ECO:0007669"/>
    <property type="project" value="UniProtKB-SubCell"/>
</dbReference>
<evidence type="ECO:0000256" key="5">
    <source>
        <dbReference type="ARBA" id="ARBA00022989"/>
    </source>
</evidence>
<evidence type="ECO:0000313" key="11">
    <source>
        <dbReference type="RefSeq" id="XP_013391806.1"/>
    </source>
</evidence>
<gene>
    <name evidence="11" type="primary">LOC106159901</name>
</gene>
<dbReference type="Pfam" id="PF06027">
    <property type="entry name" value="SLC35F"/>
    <property type="match status" value="1"/>
</dbReference>
<dbReference type="InterPro" id="IPR037185">
    <property type="entry name" value="EmrE-like"/>
</dbReference>
<dbReference type="OrthoDB" id="429955at2759"/>
<dbReference type="PANTHER" id="PTHR14233">
    <property type="entry name" value="DUF914-RELATED"/>
    <property type="match status" value="1"/>
</dbReference>
<feature type="transmembrane region" description="Helical" evidence="9">
    <location>
        <begin position="85"/>
        <end position="105"/>
    </location>
</feature>
<protein>
    <submittedName>
        <fullName evidence="11">Solute carrier family 35 member F2-like isoform X1</fullName>
    </submittedName>
</protein>
<dbReference type="KEGG" id="lak:106159901"/>
<reference evidence="11" key="1">
    <citation type="submission" date="2025-08" db="UniProtKB">
        <authorList>
            <consortium name="RefSeq"/>
        </authorList>
    </citation>
    <scope>IDENTIFICATION</scope>
    <source>
        <tissue evidence="11">Gonads</tissue>
    </source>
</reference>
<keyword evidence="10" id="KW-1185">Reference proteome</keyword>
<dbReference type="InParanoid" id="A0A1S3I1V0"/>
<name>A0A1S3I1V0_LINAN</name>
<feature type="transmembrane region" description="Helical" evidence="9">
    <location>
        <begin position="137"/>
        <end position="155"/>
    </location>
</feature>
<evidence type="ECO:0000256" key="4">
    <source>
        <dbReference type="ARBA" id="ARBA00022692"/>
    </source>
</evidence>
<keyword evidence="6 9" id="KW-0472">Membrane</keyword>
<dbReference type="Proteomes" id="UP000085678">
    <property type="component" value="Unplaced"/>
</dbReference>
<evidence type="ECO:0000256" key="6">
    <source>
        <dbReference type="ARBA" id="ARBA00023136"/>
    </source>
</evidence>
<keyword evidence="3" id="KW-0813">Transport</keyword>